<comment type="caution">
    <text evidence="3">The sequence shown here is derived from an EMBL/GenBank/DDBJ whole genome shotgun (WGS) entry which is preliminary data.</text>
</comment>
<name>A0A1F5EW13_9BACT</name>
<gene>
    <name evidence="3" type="ORF">A2Y64_00795</name>
</gene>
<organism evidence="3 4">
    <name type="scientific">Candidatus Coatesbacteria bacterium RBG_13_66_14</name>
    <dbReference type="NCBI Taxonomy" id="1817816"/>
    <lineage>
        <taxon>Bacteria</taxon>
        <taxon>Candidatus Coatesiibacteriota</taxon>
    </lineage>
</organism>
<evidence type="ECO:0000256" key="1">
    <source>
        <dbReference type="ARBA" id="ARBA00023002"/>
    </source>
</evidence>
<keyword evidence="3" id="KW-0670">Pyruvate</keyword>
<dbReference type="PANTHER" id="PTHR43366">
    <property type="entry name" value="PYRUVATE SYNTHASE SUBUNIT PORC"/>
    <property type="match status" value="1"/>
</dbReference>
<proteinExistence type="predicted"/>
<dbReference type="InterPro" id="IPR019752">
    <property type="entry name" value="Pyrv/ketoisovalerate_OxRed_cat"/>
</dbReference>
<reference evidence="3 4" key="1">
    <citation type="journal article" date="2016" name="Nat. Commun.">
        <title>Thousands of microbial genomes shed light on interconnected biogeochemical processes in an aquifer system.</title>
        <authorList>
            <person name="Anantharaman K."/>
            <person name="Brown C.T."/>
            <person name="Hug L.A."/>
            <person name="Sharon I."/>
            <person name="Castelle C.J."/>
            <person name="Probst A.J."/>
            <person name="Thomas B.C."/>
            <person name="Singh A."/>
            <person name="Wilkins M.J."/>
            <person name="Karaoz U."/>
            <person name="Brodie E.L."/>
            <person name="Williams K.H."/>
            <person name="Hubbard S.S."/>
            <person name="Banfield J.F."/>
        </authorList>
    </citation>
    <scope>NUCLEOTIDE SEQUENCE [LARGE SCALE GENOMIC DNA]</scope>
</reference>
<protein>
    <submittedName>
        <fullName evidence="3">Pyruvate ferredoxin oxidoreductase</fullName>
    </submittedName>
</protein>
<evidence type="ECO:0000259" key="2">
    <source>
        <dbReference type="Pfam" id="PF01558"/>
    </source>
</evidence>
<dbReference type="Proteomes" id="UP000177187">
    <property type="component" value="Unassembled WGS sequence"/>
</dbReference>
<dbReference type="PANTHER" id="PTHR43366:SF1">
    <property type="entry name" value="PYRUVATE SYNTHASE SUBUNIT PORC"/>
    <property type="match status" value="1"/>
</dbReference>
<dbReference type="STRING" id="1817816.A2Y64_00795"/>
<keyword evidence="1" id="KW-0560">Oxidoreductase</keyword>
<dbReference type="GO" id="GO:0016625">
    <property type="term" value="F:oxidoreductase activity, acting on the aldehyde or oxo group of donors, iron-sulfur protein as acceptor"/>
    <property type="evidence" value="ECO:0007669"/>
    <property type="project" value="InterPro"/>
</dbReference>
<dbReference type="SUPFAM" id="SSF53323">
    <property type="entry name" value="Pyruvate-ferredoxin oxidoreductase, PFOR, domain III"/>
    <property type="match status" value="1"/>
</dbReference>
<dbReference type="EMBL" id="MFAF01000146">
    <property type="protein sequence ID" value="OGD71577.1"/>
    <property type="molecule type" value="Genomic_DNA"/>
</dbReference>
<evidence type="ECO:0000313" key="4">
    <source>
        <dbReference type="Proteomes" id="UP000177187"/>
    </source>
</evidence>
<dbReference type="Pfam" id="PF01558">
    <property type="entry name" value="POR"/>
    <property type="match status" value="1"/>
</dbReference>
<dbReference type="InterPro" id="IPR011894">
    <property type="entry name" value="PorC_KorC"/>
</dbReference>
<feature type="domain" description="Pyruvate/ketoisovalerate oxidoreductase catalytic" evidence="2">
    <location>
        <begin position="10"/>
        <end position="177"/>
    </location>
</feature>
<dbReference type="InterPro" id="IPR051626">
    <property type="entry name" value="Oxidoreductase_gamma_subunit"/>
</dbReference>
<dbReference type="NCBIfam" id="TIGR02175">
    <property type="entry name" value="PorC_KorC"/>
    <property type="match status" value="1"/>
</dbReference>
<dbReference type="AlphaFoldDB" id="A0A1F5EW13"/>
<dbReference type="Gene3D" id="3.40.920.10">
    <property type="entry name" value="Pyruvate-ferredoxin oxidoreductase, PFOR, domain III"/>
    <property type="match status" value="1"/>
</dbReference>
<dbReference type="InterPro" id="IPR002869">
    <property type="entry name" value="Pyrv_flavodox_OxRed_cen"/>
</dbReference>
<accession>A0A1F5EW13</accession>
<evidence type="ECO:0000313" key="3">
    <source>
        <dbReference type="EMBL" id="OGD71577.1"/>
    </source>
</evidence>
<sequence>MIEIRFHGRGGQGAASGCTVFADAAFRGGKRVQAFPMFGVERRGAPVASFVRISDADIRARHNIYTPDHVIVLSETLMDTVDCTDGIKPGGTITVNTAKSPEELGLKGDFKVYTVDATRISIEHGLGSITSPIVNTAMLGAAAKVTGQADIELLMQCIREAAPSKPEQNAAAAKDTFDAITP</sequence>